<keyword evidence="3 5" id="KW-1133">Transmembrane helix</keyword>
<name>A0A3S0A768_9BACL</name>
<keyword evidence="4 5" id="KW-0472">Membrane</keyword>
<dbReference type="EMBL" id="RXHU01000011">
    <property type="protein sequence ID" value="RTE11189.1"/>
    <property type="molecule type" value="Genomic_DNA"/>
</dbReference>
<evidence type="ECO:0000313" key="7">
    <source>
        <dbReference type="EMBL" id="RTE11189.1"/>
    </source>
</evidence>
<evidence type="ECO:0000259" key="6">
    <source>
        <dbReference type="Pfam" id="PF06271"/>
    </source>
</evidence>
<keyword evidence="8" id="KW-1185">Reference proteome</keyword>
<feature type="transmembrane region" description="Helical" evidence="5">
    <location>
        <begin position="20"/>
        <end position="38"/>
    </location>
</feature>
<evidence type="ECO:0000256" key="4">
    <source>
        <dbReference type="ARBA" id="ARBA00023136"/>
    </source>
</evidence>
<reference evidence="7 8" key="1">
    <citation type="submission" date="2018-12" db="EMBL/GenBank/DDBJ databases">
        <title>Bacillus ochoae sp. nov., Paenibacillus whitsoniae sp. nov., Paenibacillus spiritus sp. nov. Isolated from the Mars Exploration Rover during spacecraft assembly.</title>
        <authorList>
            <person name="Seuylemezian A."/>
            <person name="Vaishampayan P."/>
        </authorList>
    </citation>
    <scope>NUCLEOTIDE SEQUENCE [LARGE SCALE GENOMIC DNA]</scope>
    <source>
        <strain evidence="7 8">MER 54</strain>
    </source>
</reference>
<evidence type="ECO:0000256" key="3">
    <source>
        <dbReference type="ARBA" id="ARBA00022989"/>
    </source>
</evidence>
<dbReference type="RefSeq" id="WP_126139640.1">
    <property type="nucleotide sequence ID" value="NZ_RXHU01000011.1"/>
</dbReference>
<evidence type="ECO:0000256" key="2">
    <source>
        <dbReference type="ARBA" id="ARBA00022692"/>
    </source>
</evidence>
<sequence length="172" mass="19360">MSIEQIVSKYRFGMIARRWGALWVDGVILWILPAIPVFTLGEGVYQKTLWLWIILLFSYIFVMEGLLGWTLGKWLFRIRVVNVEGKAPGLVKAFIRTLLKVLEANPMMFGGGVAGIVALISKKRHRIGDMIAKTYVVKREDVSKITPPEKSAVAEPSFANVVKSIQEPEPTM</sequence>
<evidence type="ECO:0000256" key="1">
    <source>
        <dbReference type="ARBA" id="ARBA00004141"/>
    </source>
</evidence>
<feature type="transmembrane region" description="Helical" evidence="5">
    <location>
        <begin position="50"/>
        <end position="69"/>
    </location>
</feature>
<dbReference type="PANTHER" id="PTHR38480:SF1">
    <property type="entry name" value="SLR0254 PROTEIN"/>
    <property type="match status" value="1"/>
</dbReference>
<evidence type="ECO:0000256" key="5">
    <source>
        <dbReference type="SAM" id="Phobius"/>
    </source>
</evidence>
<dbReference type="GO" id="GO:0016020">
    <property type="term" value="C:membrane"/>
    <property type="evidence" value="ECO:0007669"/>
    <property type="project" value="UniProtKB-SubCell"/>
</dbReference>
<dbReference type="PANTHER" id="PTHR38480">
    <property type="entry name" value="SLR0254 PROTEIN"/>
    <property type="match status" value="1"/>
</dbReference>
<protein>
    <submittedName>
        <fullName evidence="7">RDD family protein</fullName>
    </submittedName>
</protein>
<organism evidence="7 8">
    <name type="scientific">Paenibacillus whitsoniae</name>
    <dbReference type="NCBI Taxonomy" id="2496558"/>
    <lineage>
        <taxon>Bacteria</taxon>
        <taxon>Bacillati</taxon>
        <taxon>Bacillota</taxon>
        <taxon>Bacilli</taxon>
        <taxon>Bacillales</taxon>
        <taxon>Paenibacillaceae</taxon>
        <taxon>Paenibacillus</taxon>
    </lineage>
</organism>
<feature type="domain" description="RDD" evidence="6">
    <location>
        <begin position="15"/>
        <end position="133"/>
    </location>
</feature>
<accession>A0A3S0A768</accession>
<comment type="caution">
    <text evidence="7">The sequence shown here is derived from an EMBL/GenBank/DDBJ whole genome shotgun (WGS) entry which is preliminary data.</text>
</comment>
<proteinExistence type="predicted"/>
<comment type="subcellular location">
    <subcellularLocation>
        <location evidence="1">Membrane</location>
        <topology evidence="1">Multi-pass membrane protein</topology>
    </subcellularLocation>
</comment>
<evidence type="ECO:0000313" key="8">
    <source>
        <dbReference type="Proteomes" id="UP000276128"/>
    </source>
</evidence>
<gene>
    <name evidence="7" type="ORF">EJQ19_02555</name>
</gene>
<keyword evidence="2 5" id="KW-0812">Transmembrane</keyword>
<dbReference type="OrthoDB" id="9793824at2"/>
<dbReference type="Pfam" id="PF06271">
    <property type="entry name" value="RDD"/>
    <property type="match status" value="1"/>
</dbReference>
<dbReference type="AlphaFoldDB" id="A0A3S0A768"/>
<dbReference type="Proteomes" id="UP000276128">
    <property type="component" value="Unassembled WGS sequence"/>
</dbReference>
<dbReference type="InterPro" id="IPR010432">
    <property type="entry name" value="RDD"/>
</dbReference>